<feature type="compositionally biased region" description="Basic residues" evidence="1">
    <location>
        <begin position="248"/>
        <end position="269"/>
    </location>
</feature>
<dbReference type="PANTHER" id="PTHR34057">
    <property type="entry name" value="ELONGATION FACTOR"/>
    <property type="match status" value="1"/>
</dbReference>
<feature type="compositionally biased region" description="Polar residues" evidence="1">
    <location>
        <begin position="222"/>
        <end position="247"/>
    </location>
</feature>
<evidence type="ECO:0000313" key="3">
    <source>
        <dbReference type="Proteomes" id="UP000288805"/>
    </source>
</evidence>
<dbReference type="AlphaFoldDB" id="A0A438DA23"/>
<organism evidence="2 3">
    <name type="scientific">Vitis vinifera</name>
    <name type="common">Grape</name>
    <dbReference type="NCBI Taxonomy" id="29760"/>
    <lineage>
        <taxon>Eukaryota</taxon>
        <taxon>Viridiplantae</taxon>
        <taxon>Streptophyta</taxon>
        <taxon>Embryophyta</taxon>
        <taxon>Tracheophyta</taxon>
        <taxon>Spermatophyta</taxon>
        <taxon>Magnoliopsida</taxon>
        <taxon>eudicotyledons</taxon>
        <taxon>Gunneridae</taxon>
        <taxon>Pentapetalae</taxon>
        <taxon>rosids</taxon>
        <taxon>Vitales</taxon>
        <taxon>Vitaceae</taxon>
        <taxon>Viteae</taxon>
        <taxon>Vitis</taxon>
    </lineage>
</organism>
<dbReference type="EMBL" id="QGNW01001722">
    <property type="protein sequence ID" value="RVW32302.1"/>
    <property type="molecule type" value="Genomic_DNA"/>
</dbReference>
<reference evidence="2 3" key="1">
    <citation type="journal article" date="2018" name="PLoS Genet.">
        <title>Population sequencing reveals clonal diversity and ancestral inbreeding in the grapevine cultivar Chardonnay.</title>
        <authorList>
            <person name="Roach M.J."/>
            <person name="Johnson D.L."/>
            <person name="Bohlmann J."/>
            <person name="van Vuuren H.J."/>
            <person name="Jones S.J."/>
            <person name="Pretorius I.S."/>
            <person name="Schmidt S.A."/>
            <person name="Borneman A.R."/>
        </authorList>
    </citation>
    <scope>NUCLEOTIDE SEQUENCE [LARGE SCALE GENOMIC DNA]</scope>
    <source>
        <strain evidence="3">cv. Chardonnay</strain>
        <tissue evidence="2">Leaf</tissue>
    </source>
</reference>
<name>A0A438DA23_VITVI</name>
<gene>
    <name evidence="2" type="ORF">CK203_078965</name>
</gene>
<dbReference type="PANTHER" id="PTHR34057:SF10">
    <property type="entry name" value="TRANSPOSASE, PTTA_EN_SPM, PLANT"/>
    <property type="match status" value="1"/>
</dbReference>
<evidence type="ECO:0000313" key="2">
    <source>
        <dbReference type="EMBL" id="RVW32302.1"/>
    </source>
</evidence>
<feature type="region of interest" description="Disordered" evidence="1">
    <location>
        <begin position="207"/>
        <end position="269"/>
    </location>
</feature>
<dbReference type="Proteomes" id="UP000288805">
    <property type="component" value="Unassembled WGS sequence"/>
</dbReference>
<evidence type="ECO:0000256" key="1">
    <source>
        <dbReference type="SAM" id="MobiDB-lite"/>
    </source>
</evidence>
<proteinExistence type="predicted"/>
<protein>
    <submittedName>
        <fullName evidence="2">Uncharacterized protein</fullName>
    </submittedName>
</protein>
<accession>A0A438DA23</accession>
<sequence length="269" mass="29831">MKRKKRKRVEDTVDVASYMSHHNLFSYYENKSSVGEGASLIDDCGNLGKKKEHSYVLQYGVGIASAGVVSASKITNDNDEFGFHDGWSSLEFRGNDNSFEEILWKIERQNCNSARNPTSPSNGNRMPVGSLYAASQHVSDCNMGDLGMPETAASSHGEAIPVPDIIESTEQHQTEEVFIHNQVAKEELNNFHGVKVDPTEKPLVLKEEQESTIPPVLASEVDPSTSTLIPHVQSTEKSPSTSKVNVRTNKRKQGRRKAKSGRWNRRSTS</sequence>
<comment type="caution">
    <text evidence="2">The sequence shown here is derived from an EMBL/GenBank/DDBJ whole genome shotgun (WGS) entry which is preliminary data.</text>
</comment>